<dbReference type="SUPFAM" id="SSF46785">
    <property type="entry name" value="Winged helix' DNA-binding domain"/>
    <property type="match status" value="1"/>
</dbReference>
<keyword evidence="7" id="KW-0663">Pyridoxal phosphate</keyword>
<evidence type="ECO:0000256" key="8">
    <source>
        <dbReference type="ARBA" id="ARBA00023015"/>
    </source>
</evidence>
<gene>
    <name evidence="12" type="ORF">AVDCRST_MAG41-3879</name>
</gene>
<comment type="similarity">
    <text evidence="2">In the C-terminal section; belongs to the class-I pyridoxal-phosphate-dependent aminotransferase family.</text>
</comment>
<dbReference type="Pfam" id="PF00155">
    <property type="entry name" value="Aminotran_1_2"/>
    <property type="match status" value="1"/>
</dbReference>
<dbReference type="EMBL" id="CADCTP010000358">
    <property type="protein sequence ID" value="CAA9284586.1"/>
    <property type="molecule type" value="Genomic_DNA"/>
</dbReference>
<dbReference type="PRINTS" id="PR00035">
    <property type="entry name" value="HTHGNTR"/>
</dbReference>
<dbReference type="InterPro" id="IPR015421">
    <property type="entry name" value="PyrdxlP-dep_Trfase_major"/>
</dbReference>
<dbReference type="GO" id="GO:0030170">
    <property type="term" value="F:pyridoxal phosphate binding"/>
    <property type="evidence" value="ECO:0007669"/>
    <property type="project" value="InterPro"/>
</dbReference>
<evidence type="ECO:0000256" key="7">
    <source>
        <dbReference type="ARBA" id="ARBA00022898"/>
    </source>
</evidence>
<dbReference type="CDD" id="cd00609">
    <property type="entry name" value="AAT_like"/>
    <property type="match status" value="1"/>
</dbReference>
<proteinExistence type="inferred from homology"/>
<dbReference type="SUPFAM" id="SSF53383">
    <property type="entry name" value="PLP-dependent transferases"/>
    <property type="match status" value="1"/>
</dbReference>
<comment type="similarity">
    <text evidence="3">Belongs to the class-I pyridoxal-phosphate-dependent aminotransferase family.</text>
</comment>
<dbReference type="Gene3D" id="1.10.10.10">
    <property type="entry name" value="Winged helix-like DNA-binding domain superfamily/Winged helix DNA-binding domain"/>
    <property type="match status" value="1"/>
</dbReference>
<keyword evidence="5 12" id="KW-0032">Aminotransferase</keyword>
<feature type="domain" description="HTH gntR-type" evidence="11">
    <location>
        <begin position="11"/>
        <end position="79"/>
    </location>
</feature>
<dbReference type="GO" id="GO:0003700">
    <property type="term" value="F:DNA-binding transcription factor activity"/>
    <property type="evidence" value="ECO:0007669"/>
    <property type="project" value="InterPro"/>
</dbReference>
<evidence type="ECO:0000256" key="2">
    <source>
        <dbReference type="ARBA" id="ARBA00005384"/>
    </source>
</evidence>
<evidence type="ECO:0000313" key="12">
    <source>
        <dbReference type="EMBL" id="CAA9284586.1"/>
    </source>
</evidence>
<dbReference type="InterPro" id="IPR015424">
    <property type="entry name" value="PyrdxlP-dep_Trfase"/>
</dbReference>
<name>A0A6J4JQ32_9ACTN</name>
<dbReference type="InterPro" id="IPR036388">
    <property type="entry name" value="WH-like_DNA-bd_sf"/>
</dbReference>
<dbReference type="InterPro" id="IPR004839">
    <property type="entry name" value="Aminotransferase_I/II_large"/>
</dbReference>
<protein>
    <submittedName>
        <fullName evidence="12">Transcriptional regulator, GntR family domain / Aspartate aminotransferase</fullName>
        <ecNumber evidence="12">2.6.1.1</ecNumber>
    </submittedName>
</protein>
<dbReference type="GO" id="GO:0003677">
    <property type="term" value="F:DNA binding"/>
    <property type="evidence" value="ECO:0007669"/>
    <property type="project" value="UniProtKB-KW"/>
</dbReference>
<evidence type="ECO:0000256" key="1">
    <source>
        <dbReference type="ARBA" id="ARBA00001933"/>
    </source>
</evidence>
<dbReference type="AlphaFoldDB" id="A0A6J4JQ32"/>
<dbReference type="InterPro" id="IPR000524">
    <property type="entry name" value="Tscrpt_reg_HTH_GntR"/>
</dbReference>
<dbReference type="Gene3D" id="3.90.1150.10">
    <property type="entry name" value="Aspartate Aminotransferase, domain 1"/>
    <property type="match status" value="1"/>
</dbReference>
<dbReference type="GO" id="GO:0004069">
    <property type="term" value="F:L-aspartate:2-oxoglutarate aminotransferase activity"/>
    <property type="evidence" value="ECO:0007669"/>
    <property type="project" value="UniProtKB-EC"/>
</dbReference>
<dbReference type="Gene3D" id="3.40.640.10">
    <property type="entry name" value="Type I PLP-dependent aspartate aminotransferase-like (Major domain)"/>
    <property type="match status" value="1"/>
</dbReference>
<organism evidence="12">
    <name type="scientific">uncultured Mycobacteriales bacterium</name>
    <dbReference type="NCBI Taxonomy" id="581187"/>
    <lineage>
        <taxon>Bacteria</taxon>
        <taxon>Bacillati</taxon>
        <taxon>Actinomycetota</taxon>
        <taxon>Actinomycetes</taxon>
        <taxon>Mycobacteriales</taxon>
        <taxon>environmental samples</taxon>
    </lineage>
</organism>
<keyword evidence="8" id="KW-0805">Transcription regulation</keyword>
<dbReference type="CDD" id="cd07377">
    <property type="entry name" value="WHTH_GntR"/>
    <property type="match status" value="1"/>
</dbReference>
<dbReference type="InterPro" id="IPR036390">
    <property type="entry name" value="WH_DNA-bd_sf"/>
</dbReference>
<evidence type="ECO:0000256" key="6">
    <source>
        <dbReference type="ARBA" id="ARBA00022679"/>
    </source>
</evidence>
<evidence type="ECO:0000256" key="4">
    <source>
        <dbReference type="ARBA" id="ARBA00011738"/>
    </source>
</evidence>
<evidence type="ECO:0000256" key="3">
    <source>
        <dbReference type="ARBA" id="ARBA00007441"/>
    </source>
</evidence>
<dbReference type="EC" id="2.6.1.1" evidence="12"/>
<keyword evidence="9" id="KW-0238">DNA-binding</keyword>
<dbReference type="PANTHER" id="PTHR46577">
    <property type="entry name" value="HTH-TYPE TRANSCRIPTIONAL REGULATORY PROTEIN GABR"/>
    <property type="match status" value="1"/>
</dbReference>
<keyword evidence="10" id="KW-0804">Transcription</keyword>
<dbReference type="PANTHER" id="PTHR46577:SF2">
    <property type="entry name" value="TRANSCRIPTIONAL REGULATORY PROTEIN"/>
    <property type="match status" value="1"/>
</dbReference>
<accession>A0A6J4JQ32</accession>
<dbReference type="SMART" id="SM00345">
    <property type="entry name" value="HTH_GNTR"/>
    <property type="match status" value="1"/>
</dbReference>
<dbReference type="InterPro" id="IPR051446">
    <property type="entry name" value="HTH_trans_reg/aminotransferase"/>
</dbReference>
<reference evidence="12" key="1">
    <citation type="submission" date="2020-02" db="EMBL/GenBank/DDBJ databases">
        <authorList>
            <person name="Meier V. D."/>
        </authorList>
    </citation>
    <scope>NUCLEOTIDE SEQUENCE</scope>
    <source>
        <strain evidence="12">AVDCRST_MAG41</strain>
    </source>
</reference>
<dbReference type="Pfam" id="PF00392">
    <property type="entry name" value="GntR"/>
    <property type="match status" value="1"/>
</dbReference>
<keyword evidence="6 12" id="KW-0808">Transferase</keyword>
<evidence type="ECO:0000256" key="10">
    <source>
        <dbReference type="ARBA" id="ARBA00023163"/>
    </source>
</evidence>
<dbReference type="PROSITE" id="PS50949">
    <property type="entry name" value="HTH_GNTR"/>
    <property type="match status" value="1"/>
</dbReference>
<dbReference type="InterPro" id="IPR015422">
    <property type="entry name" value="PyrdxlP-dep_Trfase_small"/>
</dbReference>
<evidence type="ECO:0000259" key="11">
    <source>
        <dbReference type="PROSITE" id="PS50949"/>
    </source>
</evidence>
<evidence type="ECO:0000256" key="5">
    <source>
        <dbReference type="ARBA" id="ARBA00022576"/>
    </source>
</evidence>
<comment type="cofactor">
    <cofactor evidence="1">
        <name>pyridoxal 5'-phosphate</name>
        <dbReference type="ChEBI" id="CHEBI:597326"/>
    </cofactor>
</comment>
<evidence type="ECO:0000256" key="9">
    <source>
        <dbReference type="ARBA" id="ARBA00023125"/>
    </source>
</evidence>
<comment type="subunit">
    <text evidence="4">Homodimer.</text>
</comment>
<dbReference type="FunFam" id="3.40.640.10:FF:000053">
    <property type="entry name" value="Aminotransferase, class I"/>
    <property type="match status" value="1"/>
</dbReference>
<sequence>MRIPLDRHSGVPVYQQVARWLRQDIESGALPARTRLPATRALAEQLGISRITVVNAYAELEDRGLVVASEGSGTYVSERAVRPDHAGRAVEPSWPVWQRELGAGRPTTGPDPLLPGTLAFTGAGDPRLYPVAALSRTIREVLRSDGPAALEYGRLATGHEPLRETIVEVLASQGLRTSAAQVLVTTGSQQALALACQVLLRPGDAVVVEEPTYNLALDLFRARGQRVVTVPVDAAGMRVELLEPVLQTHHPKLVYTIPNFQNPSGASMSGPRRARLLALADRYNVPIVEDDYVGDLRYEGRSPPAVKALDSAGQVIYLGTFSKLLMPGLRVGYLVADGPVYDRLAEHKRVQDLSTAPLMQRVLDRYVTVGRYQAHLRRTVRHYRRRRDVLMAALADQLPEVSAPTPKGGLFAWVTLPDGLSSQVLRAHAREEAVDFAPGGWFFPEPAAGDRFLRLNFCTLTPDEIVEGVRRLRVALDRCSGG</sequence>